<comment type="domain">
    <text evidence="32">The YXXL motif is involved in determining the exact site of viral release at the surface of infected mononuclear cells and promotes endocytosis. YXXL and di-leucine endocytosis motifs interact directly or indirectly with the clathrin adapter complexes, opperate independently, and their activities are not additive.</text>
</comment>
<keyword evidence="13 32" id="KW-0165">Cleavage on pair of basic residues</keyword>
<evidence type="ECO:0000256" key="32">
    <source>
        <dbReference type="HAMAP-Rule" id="MF_04083"/>
    </source>
</evidence>
<evidence type="ECO:0000256" key="27">
    <source>
        <dbReference type="ARBA" id="ARBA00023157"/>
    </source>
</evidence>
<keyword evidence="9 32" id="KW-1032">Host cell membrane</keyword>
<feature type="lipid moiety-binding region" description="S-palmitoyl cysteine; by host" evidence="32">
    <location>
        <position position="842"/>
    </location>
</feature>
<evidence type="ECO:0000256" key="20">
    <source>
        <dbReference type="ARBA" id="ARBA00022879"/>
    </source>
</evidence>
<comment type="function">
    <text evidence="32">Surface protein gp120: Attaches the virus to the host lymphoid cell by binding to the primary receptor CD4. This interaction induces a structural rearrangement creating a high affinity binding site for a chemokine coreceptor like CXCR4 and/or CCR5. Acts as a ligand for CD209/DC-SIGN and CLEC4M/DC-SIGNR, which are respectively found on dendritic cells (DCs), and on endothelial cells of liver sinusoids and lymph node sinuses. These interactions allow capture of viral particles at mucosal surfaces by these cells and subsequent transmission to permissive cells. HIV subverts the migration properties of dendritic cells to gain access to CD4+ T-cells in lymph nodes. Virus transmission to permissive T-cells occurs either in trans (without DCs infection, through viral capture and transmission), or in cis (following DCs productive infection, through the usual CD4-gp120 interaction), thereby inducing a robust infection. In trans infection, bound virions remain infectious over days and it is proposed that they are not degraded, but protected in non-lysosomal acidic organelles within the DCs close to the cell membrane thus contributing to the viral infectious potential during DCs' migration from the periphery to the lymphoid tissues. On arrival at lymphoid tissues, intact virions recycle back to DCs' cell surface allowing virus transmission to CD4+ T-cells.</text>
</comment>
<evidence type="ECO:0000256" key="34">
    <source>
        <dbReference type="SAM" id="MobiDB-lite"/>
    </source>
</evidence>
<comment type="subunit">
    <text evidence="32">The mature envelope protein (Env) consists of a homotrimer of non-covalently associated gp120-gp41 heterodimers. The resulting complex protrudes from the virus surface as a spike. There seems to be as few as 10 spikes on the average virion. Surface protein gp120 interacts with host CD4, CCR5 and CXCR4. Gp120 also interacts with the C-type lectins CD209/DC-SIGN and CLEC4M/DC-SIGNR (collectively referred to as DC-SIGN(R)). Gp120 and gp41 interact with GalCer. Gp120 interacts with host ITGA4/ITGB7 complex; on CD4+ T-cells, this interaction results in rapid activation of integrin ITGAL/LFA-1, which facilitates efficient cell-to-cell spreading of HIV-1. Gp120 interacts with cell-associated heparan sulfate; this interaction increases virus infectivity on permissive cells and may be involved in infection of CD4- cells.</text>
</comment>
<dbReference type="InterPro" id="IPR037527">
    <property type="entry name" value="Gp160"/>
</dbReference>
<evidence type="ECO:0000256" key="6">
    <source>
        <dbReference type="ARBA" id="ARBA00004650"/>
    </source>
</evidence>
<dbReference type="Gene3D" id="1.10.287.210">
    <property type="match status" value="1"/>
</dbReference>
<evidence type="ECO:0000256" key="10">
    <source>
        <dbReference type="ARBA" id="ARBA00022570"/>
    </source>
</evidence>
<dbReference type="Gene3D" id="1.20.5.490">
    <property type="entry name" value="Single helix bin"/>
    <property type="match status" value="1"/>
</dbReference>
<dbReference type="GO" id="GO:0020002">
    <property type="term" value="C:host cell plasma membrane"/>
    <property type="evidence" value="ECO:0007669"/>
    <property type="project" value="UniProtKB-SubCell"/>
</dbReference>
<comment type="function">
    <text evidence="32">Transmembrane protein gp41: Acts as a class I viral fusion protein. Under the current model, the protein has at least 3 conformational states: pre-fusion native state, pre-hairpin intermediate state, and post-fusion hairpin state. During fusion of viral and target intracellular membranes, the coiled coil regions (heptad repeats) assume a trimer-of-hairpins structure, positioning the fusion peptide in close proximity to the C-terminal region of the ectodomain. The formation of this structure appears to drive apposition and subsequent fusion of viral and target cell membranes. Complete fusion occurs in host cell endosomes and is dynamin-dependent, however some lipid transfer might occur at the plasma membrane. The virus undergoes clathrin-dependent internalization long before endosomal fusion, thus minimizing the surface exposure of conserved viral epitopes during fusion and reducing the efficacy of inhibitors targeting these epitopes. Membranes fusion leads to delivery of the nucleocapsid into the cytoplasm.</text>
</comment>
<keyword evidence="24 32" id="KW-0175">Coiled coil</keyword>
<keyword evidence="28 32" id="KW-0325">Glycoprotein</keyword>
<dbReference type="InterPro" id="IPR036377">
    <property type="entry name" value="Gp120_core_sf"/>
</dbReference>
<dbReference type="SUPFAM" id="SSF58069">
    <property type="entry name" value="Virus ectodomain"/>
    <property type="match status" value="1"/>
</dbReference>
<sequence>MIVMGIRKNYQHWWRWGMMLLGLLMTCNAEDQLWVTVYYGVPVWKEATTTLFCASDAKAQDPEVHNVWATHACVPTDPSPQEVVMGNVTEHFNVWKNNMVDQMHEDIISLWDQSLKPCVKLTPLCVTLNCTDYTGNTTNTGNATNTNSTVNASSTLEETGMKNCSFNITTSIKDKRYQDYALFYKLDVVAINNDNASYRLINCNTSVITQACPKVSFEPIPIHFCAPAGFAILKCNNKTFNGKGPCKNVSTVQCTHGIKPVVSTQLLLNGSIAEEEVVIRSENFTNNVKTIIVQLNKTVEINCTRPNNNTRKSIPMGPGRAWYATGNIIGDIRQAHCNLSRAQWNDTLKKVVEKLTEKYGNKTIAFRPPVGGDPEIIMHTFNCGGEFFYCSTTQLFNSTWSGGQSNGTEDNSTNIRLPCRIKQIINMWQEVGKAMYAPPIRGQIRCSSNITGLLLIRDGGNSNTTNNSNTETFRPGGGNMRDNWRSELYKYKVVKIEPLGVAPTKARRRVVQREKRAVGIGAVFLGFLGAAGSTMGAASVALTVQARRLLSGIVQQQNNLLRAIEAQQHLLQLTVWGIKQLQARILAVERYLKDQQLLGIWGCSGKLICTTNVPWNSSWSNKSLDDIWENMTWMQWEKEINNYTQEIYNLIEESQNQQEKNELELLKLDQWASLWNWFDITKWLWYIKIFIMIVGGLVGLRIVFAVLSIVNRVRQGYSPLSLQTRFPVPRGPDRPEGTEEEGGERGRDRSIRLVDGFLALIWDDLRSLCLFSYHRLRDLLLIVTRTVEILGRRGWEILKYLWNLLLYWSQELKNSAVSLLNATAITVAEWTDRIIEIVLRICRAIRNIPTRIRQGLERALL</sequence>
<evidence type="ECO:0000256" key="17">
    <source>
        <dbReference type="ARBA" id="ARBA00022804"/>
    </source>
</evidence>
<evidence type="ECO:0000256" key="19">
    <source>
        <dbReference type="ARBA" id="ARBA00022870"/>
    </source>
</evidence>
<dbReference type="GO" id="GO:0016020">
    <property type="term" value="C:membrane"/>
    <property type="evidence" value="ECO:0007669"/>
    <property type="project" value="UniProtKB-UniRule"/>
</dbReference>
<evidence type="ECO:0000256" key="1">
    <source>
        <dbReference type="ARBA" id="ARBA00004402"/>
    </source>
</evidence>
<comment type="subcellular location">
    <subcellularLocation>
        <location evidence="3">Host cell membrane</location>
        <topology evidence="3">Peripheral membrane protein</topology>
    </subcellularLocation>
    <subcellularLocation>
        <location evidence="1">Host cell membrane</location>
        <topology evidence="1">Single-pass type I membrane protein</topology>
    </subcellularLocation>
    <subcellularLocation>
        <location evidence="2">Host endosome membrane</location>
        <topology evidence="2">Peripheral membrane protein</topology>
    </subcellularLocation>
    <subcellularLocation>
        <location evidence="5">Host endosome membrane</location>
        <topology evidence="5">Single-pass type I membrane protein</topology>
    </subcellularLocation>
    <subcellularLocation>
        <location evidence="6">Virion membrane</location>
        <topology evidence="6">Peripheral membrane protein</topology>
    </subcellularLocation>
    <subcellularLocation>
        <location evidence="4">Virion membrane</location>
        <topology evidence="4">Single-pass type I membrane protein</topology>
    </subcellularLocation>
</comment>
<organism evidence="37">
    <name type="scientific">Human immunodeficiency virus type 1</name>
    <name type="common">HIV-1</name>
    <dbReference type="NCBI Taxonomy" id="11676"/>
    <lineage>
        <taxon>Viruses</taxon>
        <taxon>Riboviria</taxon>
        <taxon>Pararnavirae</taxon>
        <taxon>Artverviricota</taxon>
        <taxon>Revtraviricetes</taxon>
        <taxon>Ortervirales</taxon>
        <taxon>Retroviridae</taxon>
        <taxon>Orthoretrovirinae</taxon>
        <taxon>Lentivirus</taxon>
        <taxon>Lentivirus humimdef1</taxon>
    </lineage>
</organism>
<feature type="short sequence motif" description="YXXL motif; contains endocytosis signal" evidence="32">
    <location>
        <begin position="717"/>
        <end position="720"/>
    </location>
</feature>
<keyword evidence="30 32" id="KW-0449">Lipoprotein</keyword>
<feature type="disulfide bond" evidence="32">
    <location>
        <begin position="225"/>
        <end position="254"/>
    </location>
</feature>
<evidence type="ECO:0000256" key="23">
    <source>
        <dbReference type="ARBA" id="ARBA00023046"/>
    </source>
</evidence>
<feature type="region of interest" description="CD4-binding loop" evidence="32">
    <location>
        <begin position="369"/>
        <end position="379"/>
    </location>
</feature>
<dbReference type="FunFam" id="2.170.40.20:FF:000004">
    <property type="entry name" value="Envelope glycoprotein gp160"/>
    <property type="match status" value="1"/>
</dbReference>
<dbReference type="GO" id="GO:0039654">
    <property type="term" value="P:fusion of virus membrane with host endosome membrane"/>
    <property type="evidence" value="ECO:0007669"/>
    <property type="project" value="UniProtKB-UniRule"/>
</dbReference>
<feature type="disulfide bond" evidence="32">
    <location>
        <begin position="603"/>
        <end position="609"/>
    </location>
</feature>
<feature type="region of interest" description="Fusion peptide" evidence="32">
    <location>
        <begin position="517"/>
        <end position="537"/>
    </location>
</feature>
<feature type="lipid moiety-binding region" description="S-palmitoyl cysteine; by host" evidence="32">
    <location>
        <position position="769"/>
    </location>
</feature>
<evidence type="ECO:0000259" key="35">
    <source>
        <dbReference type="Pfam" id="PF00516"/>
    </source>
</evidence>
<evidence type="ECO:0000256" key="16">
    <source>
        <dbReference type="ARBA" id="ARBA00022729"/>
    </source>
</evidence>
<reference evidence="37" key="1">
    <citation type="journal article" date="2008" name="Proc. Natl. Acad. Sci. U.S.A.">
        <title>Identification and characterization of transmitted and early founder virus envelopes in primary HIV-1 infection.</title>
        <authorList>
            <person name="Keele B.F."/>
            <person name="Giorgi E.E."/>
            <person name="Salazar-Gonzalez J.F."/>
            <person name="Decker J.M."/>
            <person name="Pham K.T."/>
            <person name="Salazar M.G."/>
            <person name="Sun C."/>
            <person name="Grayson T."/>
            <person name="Wang S."/>
            <person name="Li H."/>
            <person name="Wei X."/>
            <person name="Jiang C."/>
            <person name="Kirchherr J.L."/>
            <person name="Gao F."/>
            <person name="Anderson J.A."/>
            <person name="Ping L.H."/>
            <person name="Swanstrom R."/>
            <person name="Tomaras G.D."/>
            <person name="Blattner W.A."/>
            <person name="Goepfert P.A."/>
            <person name="Kilby J.M."/>
            <person name="Saag M.S."/>
            <person name="Delwart E.L."/>
            <person name="Busch M.P."/>
            <person name="Cohen M.S."/>
            <person name="Montefiori D.C."/>
            <person name="Haynes B.F."/>
            <person name="Gaschen B."/>
            <person name="Athreya G.S."/>
            <person name="Lee H.Y."/>
            <person name="Wood N."/>
            <person name="Seoighe C."/>
            <person name="Perelson A.S."/>
            <person name="Bhattacharya T."/>
            <person name="Korber B.T."/>
            <person name="Hahn B.H."/>
            <person name="Shaw G.M."/>
        </authorList>
    </citation>
    <scope>NUCLEOTIDE SEQUENCE</scope>
    <source>
        <strain evidence="37">Z30_A20</strain>
    </source>
</reference>
<protein>
    <recommendedName>
        <fullName evidence="32">Envelope glycoprotein gp160</fullName>
    </recommendedName>
    <alternativeName>
        <fullName evidence="32">Env polyprotein</fullName>
    </alternativeName>
    <component>
        <recommendedName>
            <fullName evidence="32">Surface protein gp120</fullName>
            <shortName evidence="32">SU</shortName>
        </recommendedName>
        <alternativeName>
            <fullName evidence="32">Glycoprotein 120</fullName>
            <shortName evidence="32">gp120</shortName>
        </alternativeName>
    </component>
    <component>
        <recommendedName>
            <fullName evidence="32">Transmembrane protein gp41</fullName>
            <shortName evidence="32">TM</shortName>
        </recommendedName>
        <alternativeName>
            <fullName evidence="32">Glycoprotein 41</fullName>
            <shortName evidence="32">gp41</shortName>
        </alternativeName>
    </component>
</protein>
<comment type="miscellaneous">
    <text evidence="32">HIV-1 lineages are divided in three main groups, M (for Major), O (for Outlier), and N (for New, or Non-M, Non-O). The vast majority of strains found worldwide belong to the group M. Group O seems to be endemic to and largely confined to Cameroon and neighboring countries in West Central Africa, where these viruses represent a small minority of HIV-1 strains. The group N is represented by a limited number of isolates from Cameroonian persons. The group M is further subdivided in 9 clades or subtypes (A to D, F to H, J and K).</text>
</comment>
<feature type="chain" id="PRO_5023346097" description="Envelope glycoprotein gp160" evidence="32">
    <location>
        <begin position="32"/>
        <end position="861"/>
    </location>
</feature>
<comment type="subcellular location">
    <molecule>Transmembrane protein gp41</molecule>
    <subcellularLocation>
        <location evidence="32">Virion membrane</location>
        <topology evidence="32">Single-pass type I membrane protein</topology>
    </subcellularLocation>
    <subcellularLocation>
        <location evidence="32">Host cell membrane</location>
        <topology evidence="32">Single-pass type I membrane protein</topology>
    </subcellularLocation>
    <subcellularLocation>
        <location evidence="32">Host endosome membrane</location>
        <topology evidence="32">Single-pass type I membrane protein</topology>
    </subcellularLocation>
    <text evidence="32">It is probably concentrated at the site of budding and incorporated into the virions possibly by contacts between the cytoplasmic tail of Env and the N-terminus of Gag.</text>
</comment>
<comment type="caution">
    <text evidence="32 33">Lacks conserved residue(s) required for the propagation of feature annotation.</text>
</comment>
<dbReference type="CDD" id="cd09909">
    <property type="entry name" value="HIV-1-like_HR1-HR2"/>
    <property type="match status" value="1"/>
</dbReference>
<feature type="region of interest" description="Immunosuppression" evidence="32">
    <location>
        <begin position="579"/>
        <end position="597"/>
    </location>
</feature>
<evidence type="ECO:0000256" key="15">
    <source>
        <dbReference type="ARBA" id="ARBA00022703"/>
    </source>
</evidence>
<keyword evidence="22 32" id="KW-1133">Transmembrane helix</keyword>
<evidence type="ECO:0000256" key="5">
    <source>
        <dbReference type="ARBA" id="ARBA00004578"/>
    </source>
</evidence>
<feature type="transmembrane region" description="Helical" evidence="33">
    <location>
        <begin position="683"/>
        <end position="710"/>
    </location>
</feature>
<dbReference type="FunFam" id="2.170.40.20:FF:000003">
    <property type="entry name" value="Envelope glycoprotein gp160"/>
    <property type="match status" value="1"/>
</dbReference>
<dbReference type="InterPro" id="IPR000777">
    <property type="entry name" value="HIV1_Gp120"/>
</dbReference>
<dbReference type="GO" id="GO:0019064">
    <property type="term" value="P:fusion of virus membrane with host plasma membrane"/>
    <property type="evidence" value="ECO:0007669"/>
    <property type="project" value="UniProtKB-UniRule"/>
</dbReference>
<evidence type="ECO:0000256" key="9">
    <source>
        <dbReference type="ARBA" id="ARBA00022511"/>
    </source>
</evidence>
<evidence type="ECO:0000256" key="11">
    <source>
        <dbReference type="ARBA" id="ARBA00022581"/>
    </source>
</evidence>
<evidence type="ECO:0000256" key="8">
    <source>
        <dbReference type="ARBA" id="ARBA00022510"/>
    </source>
</evidence>
<feature type="site" description="Cleavage; by host furin" evidence="32">
    <location>
        <begin position="516"/>
        <end position="517"/>
    </location>
</feature>
<comment type="similarity">
    <text evidence="32">Belongs to the HIV-1 env protein family.</text>
</comment>
<keyword evidence="11 32" id="KW-0945">Host-virus interaction</keyword>
<evidence type="ECO:0000256" key="13">
    <source>
        <dbReference type="ARBA" id="ARBA00022685"/>
    </source>
</evidence>
<dbReference type="GO" id="GO:0019082">
    <property type="term" value="P:viral protein processing"/>
    <property type="evidence" value="ECO:0007669"/>
    <property type="project" value="UniProtKB-UniRule"/>
</dbReference>
<keyword evidence="7 32" id="KW-1168">Fusion of virus membrane with host membrane</keyword>
<dbReference type="GO" id="GO:0005198">
    <property type="term" value="F:structural molecule activity"/>
    <property type="evidence" value="ECO:0007669"/>
    <property type="project" value="UniProtKB-UniRule"/>
</dbReference>
<dbReference type="FunFam" id="1.20.5.490:FF:000001">
    <property type="entry name" value="Envelope glycoprotein gp160"/>
    <property type="match status" value="1"/>
</dbReference>
<feature type="transmembrane region" description="Helical" evidence="33">
    <location>
        <begin position="517"/>
        <end position="542"/>
    </location>
</feature>
<comment type="subcellular location">
    <molecule>Surface protein gp120</molecule>
    <subcellularLocation>
        <location evidence="32">Virion membrane</location>
        <topology evidence="32">Peripheral membrane protein</topology>
    </subcellularLocation>
    <subcellularLocation>
        <location evidence="32">Host cell membrane</location>
        <topology evidence="32">Peripheral membrane protein</topology>
    </subcellularLocation>
    <subcellularLocation>
        <location evidence="32">Host endosome membrane</location>
        <topology evidence="32">Single-pass type I membrane protein</topology>
    </subcellularLocation>
    <text evidence="32">The surface protein is not anchored to the viral envelope, but associates with the extravirion surface through its binding to TM. It is probably concentrated at the site of budding and incorporated into the virions possibly by contacts between the cytoplasmic tail of Env and the N-terminus of Gag.</text>
</comment>
<comment type="function">
    <text evidence="32">Envelope glycoprotein gp160: Oligomerizes in the host endoplasmic reticulum into predominantly trimers. In a second time, gp160 transits in the host Golgi, where glycosylation is completed. The precursor is then proteolytically cleaved in the trans-Golgi and thereby activated by cellular furin or furin-like proteases to produce gp120 and gp41.</text>
</comment>
<feature type="disulfide bond" evidence="32">
    <location>
        <begin position="235"/>
        <end position="246"/>
    </location>
</feature>
<gene>
    <name evidence="32 37" type="primary">env</name>
</gene>
<evidence type="ECO:0000256" key="14">
    <source>
        <dbReference type="ARBA" id="ARBA00022692"/>
    </source>
</evidence>
<evidence type="ECO:0000256" key="31">
    <source>
        <dbReference type="ARBA" id="ARBA00023296"/>
    </source>
</evidence>
<keyword evidence="12 32" id="KW-1162">Viral penetration into host cytoplasm</keyword>
<evidence type="ECO:0000256" key="28">
    <source>
        <dbReference type="ARBA" id="ARBA00023180"/>
    </source>
</evidence>
<dbReference type="GO" id="GO:0019031">
    <property type="term" value="C:viral envelope"/>
    <property type="evidence" value="ECO:0007669"/>
    <property type="project" value="UniProtKB-KW"/>
</dbReference>
<feature type="region of interest" description="Disordered" evidence="34">
    <location>
        <begin position="724"/>
        <end position="746"/>
    </location>
</feature>
<evidence type="ECO:0000256" key="29">
    <source>
        <dbReference type="ARBA" id="ARBA00023280"/>
    </source>
</evidence>
<evidence type="ECO:0000256" key="3">
    <source>
        <dbReference type="ARBA" id="ARBA00004505"/>
    </source>
</evidence>
<keyword evidence="27 32" id="KW-1015">Disulfide bond</keyword>
<comment type="domain">
    <text evidence="32">The CD4-binding region is targeted by the antibody b12.</text>
</comment>
<evidence type="ECO:0000256" key="26">
    <source>
        <dbReference type="ARBA" id="ARBA00023139"/>
    </source>
</evidence>
<comment type="domain">
    <text evidence="32 33">The 17 amino acids long immunosuppressive region is present in many retroviral envelope proteins. Synthetic peptides derived from this relatively conserved sequence inhibit immune function in vitro and in vivo.</text>
</comment>
<evidence type="ECO:0000256" key="24">
    <source>
        <dbReference type="ARBA" id="ARBA00023054"/>
    </source>
</evidence>
<dbReference type="GO" id="GO:0019062">
    <property type="term" value="P:virion attachment to host cell"/>
    <property type="evidence" value="ECO:0007669"/>
    <property type="project" value="UniProtKB-UniRule"/>
</dbReference>
<evidence type="ECO:0000313" key="37">
    <source>
        <dbReference type="EMBL" id="ACE72617.1"/>
    </source>
</evidence>
<evidence type="ECO:0000256" key="2">
    <source>
        <dbReference type="ARBA" id="ARBA00004433"/>
    </source>
</evidence>
<keyword evidence="19 32" id="KW-1043">Host membrane</keyword>
<dbReference type="GO" id="GO:0075512">
    <property type="term" value="P:clathrin-dependent endocytosis of virus by host cell"/>
    <property type="evidence" value="ECO:0007669"/>
    <property type="project" value="UniProtKB-UniRule"/>
</dbReference>
<feature type="compositionally biased region" description="Basic and acidic residues" evidence="34">
    <location>
        <begin position="731"/>
        <end position="746"/>
    </location>
</feature>
<keyword evidence="25 32" id="KW-0472">Membrane</keyword>
<comment type="PTM">
    <text evidence="32">Specific enzymatic cleavages in vivo yield mature proteins. Envelope glycoproteins are synthesized as a inactive precursor that is heavily N-glycosylated and processed likely by host cell furin in the Golgi to yield the mature SU and TM proteins. The cleavage site between SU and TM requires the minimal sequence [KR]-X-[KR]-R. About 2 of the 9 disulfide bonds of gp41 are reduced by P4HB/PDI, following binding to CD4 receptor.</text>
</comment>
<evidence type="ECO:0000256" key="18">
    <source>
        <dbReference type="ARBA" id="ARBA00022844"/>
    </source>
</evidence>
<keyword evidence="10 32" id="KW-1165">Clathrin-mediated endocytosis of virus by host</keyword>
<dbReference type="InterPro" id="IPR000328">
    <property type="entry name" value="GP41-like"/>
</dbReference>
<feature type="region of interest" description="V2" evidence="32">
    <location>
        <begin position="164"/>
        <end position="203"/>
    </location>
</feature>
<comment type="miscellaneous">
    <text evidence="32">Inhibitors targeting HIV-1 viral envelope proteins are used as antiretroviral drugs. Attachment of virions to the cell surface via non-specific interactions and CD4 binding can be blocked by inhibitors that include cyanovirin-N, cyclotriazadisulfonamide analogs, PRO 2000, TNX 355 and PRO 542. In addition, BMS 806 can block CD4-induced conformational changes. Env interactions with the coreceptor molecules can be targeted by CCR5 antagonists including SCH-D, maraviroc (UK 427857) and aplaviroc (GW 873140), and the CXCR4 antagonist AMD 070. Fusion of viral and cellular membranes can be inhibited by peptides such as enfuvirtide and tifuvirtide (T 1249). Resistance to inhibitors associated with mutations in Env are observed. Most of the time, single mutations confer only a modest reduction in drug susceptibility. Combination of several mutations is usually required to develop a high-level drug resistance.</text>
</comment>
<feature type="region of interest" description="MPER; binding to GalCer" evidence="32">
    <location>
        <begin position="667"/>
        <end position="688"/>
    </location>
</feature>
<evidence type="ECO:0000256" key="25">
    <source>
        <dbReference type="ARBA" id="ARBA00023136"/>
    </source>
</evidence>
<keyword evidence="20 32" id="KW-0261">Viral envelope protein</keyword>
<keyword evidence="18 32" id="KW-0946">Virion</keyword>
<keyword evidence="31 32" id="KW-1160">Virus entry into host cell</keyword>
<evidence type="ECO:0000256" key="4">
    <source>
        <dbReference type="ARBA" id="ARBA00004563"/>
    </source>
</evidence>
<keyword evidence="16 32" id="KW-0732">Signal</keyword>
<evidence type="ECO:0000259" key="36">
    <source>
        <dbReference type="Pfam" id="PF00517"/>
    </source>
</evidence>
<keyword evidence="15 32" id="KW-0053">Apoptosis</keyword>
<keyword evidence="21 32" id="KW-1164">Virus endocytosis by host</keyword>
<feature type="short sequence motif" description="Di-leucine internalization motif" evidence="32">
    <location>
        <begin position="860"/>
        <end position="861"/>
    </location>
</feature>
<dbReference type="GO" id="GO:1903911">
    <property type="term" value="P:positive regulation of receptor clustering"/>
    <property type="evidence" value="ECO:0007669"/>
    <property type="project" value="UniProtKB-UniRule"/>
</dbReference>
<keyword evidence="14 32" id="KW-0812">Transmembrane</keyword>
<feature type="coiled-coil region" evidence="32">
    <location>
        <begin position="638"/>
        <end position="672"/>
    </location>
</feature>
<dbReference type="GO" id="GO:1903908">
    <property type="term" value="P:positive regulation of plasma membrane raft polarization"/>
    <property type="evidence" value="ECO:0007669"/>
    <property type="project" value="UniProtKB-UniRule"/>
</dbReference>
<dbReference type="Pfam" id="PF00517">
    <property type="entry name" value="GP41"/>
    <property type="match status" value="1"/>
</dbReference>
<dbReference type="Gene3D" id="2.170.40.20">
    <property type="entry name" value="Human immunodeficiency virus 1, Gp160, envelope glycoprotein"/>
    <property type="match status" value="2"/>
</dbReference>
<keyword evidence="23 32" id="KW-1039">Host endosome</keyword>
<comment type="domain">
    <text evidence="32">Some of the most genetically diverse regions of the viral genome are present in Env. They are called variable regions 1 through 5 (V1 through V5). Coreceptor usage of gp120 is determined mainly by the primary structure of the third variable region (V3) in the outer domain of gp120. The sequence of V3 determines which coreceptor, CCR5 and/or CXCR4 (corresponding to R5/macrophage, X4/T cell and R5X4/T cell and macrophage tropism), is used to trigger the fusion potential of the Env complex, and hence which cells the virus can infect. Binding to CCR5 involves a region adjacent in addition to V3.</text>
</comment>
<dbReference type="EMBL" id="EU577649">
    <property type="protein sequence ID" value="ACE72617.1"/>
    <property type="molecule type" value="Genomic_RNA"/>
</dbReference>
<feature type="domain" description="Retroviral envelope protein GP41-like" evidence="36">
    <location>
        <begin position="535"/>
        <end position="723"/>
    </location>
</feature>
<comment type="domain">
    <text evidence="32">The membrane proximal external region (MPER) present in gp41 is a tryptophan-rich region recognized by the antibodies 2F5, Z13, and 4E10. MPER seems to play a role in fusion.</text>
</comment>
<proteinExistence type="inferred from homology"/>
<name>B3UVF8_HV1</name>
<dbReference type="GO" id="GO:0052031">
    <property type="term" value="P:symbiont-mediated perturbation of host defense response"/>
    <property type="evidence" value="ECO:0007669"/>
    <property type="project" value="UniProtKB-UniRule"/>
</dbReference>
<evidence type="ECO:0000256" key="21">
    <source>
        <dbReference type="ARBA" id="ARBA00022890"/>
    </source>
</evidence>
<dbReference type="GO" id="GO:0055036">
    <property type="term" value="C:virion membrane"/>
    <property type="evidence" value="ECO:0007669"/>
    <property type="project" value="UniProtKB-SubCell"/>
</dbReference>
<evidence type="ECO:0000256" key="22">
    <source>
        <dbReference type="ARBA" id="ARBA00022989"/>
    </source>
</evidence>
<evidence type="ECO:0000256" key="33">
    <source>
        <dbReference type="RuleBase" id="RU363095"/>
    </source>
</evidence>
<keyword evidence="26 32" id="KW-0564">Palmitate</keyword>
<accession>B3UVF8</accession>
<feature type="domain" description="Human immunodeficiency virus 1 envelope glycoprotein Gp120" evidence="35">
    <location>
        <begin position="33"/>
        <end position="516"/>
    </location>
</feature>
<comment type="PTM">
    <text evidence="32">Highly glycosylated by host. The high number of glycan on the protein is reffered to as 'glycan shield' because it contributes to hide protein sequence from adaptive immune system.</text>
</comment>
<dbReference type="FunFam" id="1.10.287.210:FF:000001">
    <property type="entry name" value="Envelope glycoprotein gp160"/>
    <property type="match status" value="1"/>
</dbReference>
<keyword evidence="8 32" id="KW-1170">Fusion of virus membrane with host endosomal membrane</keyword>
<organismHost>
    <name type="scientific">Homo sapiens</name>
    <name type="common">Human</name>
    <dbReference type="NCBI Taxonomy" id="9606"/>
</organismHost>
<dbReference type="GO" id="GO:0044175">
    <property type="term" value="C:host cell endosome membrane"/>
    <property type="evidence" value="ECO:0007669"/>
    <property type="project" value="UniProtKB-SubCell"/>
</dbReference>
<feature type="disulfide bond" evidence="32">
    <location>
        <begin position="53"/>
        <end position="73"/>
    </location>
</feature>
<feature type="chain" id="PRO_5023346098" description="Transmembrane protein gp41" evidence="32">
    <location>
        <begin position="517"/>
        <end position="861"/>
    </location>
</feature>
<evidence type="ECO:0000256" key="12">
    <source>
        <dbReference type="ARBA" id="ARBA00022595"/>
    </source>
</evidence>
<dbReference type="SUPFAM" id="SSF56502">
    <property type="entry name" value="gp120 core"/>
    <property type="match status" value="2"/>
</dbReference>
<evidence type="ECO:0000256" key="30">
    <source>
        <dbReference type="ARBA" id="ARBA00023288"/>
    </source>
</evidence>
<feature type="topological domain" description="Cytoplasmic" evidence="32">
    <location>
        <begin position="711"/>
        <end position="861"/>
    </location>
</feature>
<dbReference type="Pfam" id="PF00516">
    <property type="entry name" value="GP120"/>
    <property type="match status" value="1"/>
</dbReference>
<keyword evidence="29 32" id="KW-0899">Viral immunoevasion</keyword>
<dbReference type="HAMAP" id="MF_04083">
    <property type="entry name" value="HIV_ENV"/>
    <property type="match status" value="1"/>
</dbReference>
<evidence type="ECO:0000256" key="7">
    <source>
        <dbReference type="ARBA" id="ARBA00022506"/>
    </source>
</evidence>
<comment type="PTM">
    <text evidence="32">Palmitoylation of the transmembrane protein and of Env polyprotein (prior to its proteolytic cleavage) is essential for their association with host cell membrane lipid rafts. Palmitoylation is therefore required for envelope trafficking to classical lipid rafts, but not for viral replication.</text>
</comment>
<keyword evidence="17 32" id="KW-1161">Viral attachment to host cell</keyword>